<dbReference type="GO" id="GO:0047444">
    <property type="term" value="F:N-acylneuraminate-9-phosphate synthase activity"/>
    <property type="evidence" value="ECO:0007669"/>
    <property type="project" value="TreeGrafter"/>
</dbReference>
<dbReference type="InterPro" id="IPR013132">
    <property type="entry name" value="PseI/NeuA/B-like_N"/>
</dbReference>
<dbReference type="InterPro" id="IPR013974">
    <property type="entry name" value="SAF"/>
</dbReference>
<proteinExistence type="predicted"/>
<dbReference type="InterPro" id="IPR051690">
    <property type="entry name" value="PseI-like"/>
</dbReference>
<keyword evidence="3" id="KW-1185">Reference proteome</keyword>
<dbReference type="CDD" id="cd11615">
    <property type="entry name" value="SAF_NeuB_like"/>
    <property type="match status" value="1"/>
</dbReference>
<dbReference type="PANTHER" id="PTHR42966:SF1">
    <property type="entry name" value="SIALIC ACID SYNTHASE"/>
    <property type="match status" value="1"/>
</dbReference>
<dbReference type="GO" id="GO:0016051">
    <property type="term" value="P:carbohydrate biosynthetic process"/>
    <property type="evidence" value="ECO:0007669"/>
    <property type="project" value="InterPro"/>
</dbReference>
<dbReference type="InterPro" id="IPR013785">
    <property type="entry name" value="Aldolase_TIM"/>
</dbReference>
<dbReference type="InterPro" id="IPR020007">
    <property type="entry name" value="NeuB/NeuA"/>
</dbReference>
<dbReference type="Gene3D" id="3.90.1210.10">
    <property type="entry name" value="Antifreeze-like/N-acetylneuraminic acid synthase C-terminal domain"/>
    <property type="match status" value="1"/>
</dbReference>
<dbReference type="InterPro" id="IPR057736">
    <property type="entry name" value="SAF_PseI/NeuA/NeuB"/>
</dbReference>
<dbReference type="Pfam" id="PF08666">
    <property type="entry name" value="SAF"/>
    <property type="match status" value="1"/>
</dbReference>
<gene>
    <name evidence="2" type="ORF">SAMN04487941_1533</name>
</gene>
<dbReference type="Pfam" id="PF03102">
    <property type="entry name" value="NeuB"/>
    <property type="match status" value="1"/>
</dbReference>
<dbReference type="EMBL" id="FPCA01000001">
    <property type="protein sequence ID" value="SFU56065.1"/>
    <property type="molecule type" value="Genomic_DNA"/>
</dbReference>
<accession>A0A1I7H5V5</accession>
<dbReference type="RefSeq" id="WP_068836821.1">
    <property type="nucleotide sequence ID" value="NZ_BMXC01000001.1"/>
</dbReference>
<organism evidence="2 3">
    <name type="scientific">Pontibacter akesuensis</name>
    <dbReference type="NCBI Taxonomy" id="388950"/>
    <lineage>
        <taxon>Bacteria</taxon>
        <taxon>Pseudomonadati</taxon>
        <taxon>Bacteroidota</taxon>
        <taxon>Cytophagia</taxon>
        <taxon>Cytophagales</taxon>
        <taxon>Hymenobacteraceae</taxon>
        <taxon>Pontibacter</taxon>
    </lineage>
</organism>
<evidence type="ECO:0000313" key="2">
    <source>
        <dbReference type="EMBL" id="SFU56065.1"/>
    </source>
</evidence>
<dbReference type="PROSITE" id="PS50844">
    <property type="entry name" value="AFP_LIKE"/>
    <property type="match status" value="1"/>
</dbReference>
<dbReference type="PANTHER" id="PTHR42966">
    <property type="entry name" value="N-ACETYLNEURAMINATE SYNTHASE"/>
    <property type="match status" value="1"/>
</dbReference>
<evidence type="ECO:0000259" key="1">
    <source>
        <dbReference type="PROSITE" id="PS50844"/>
    </source>
</evidence>
<dbReference type="AlphaFoldDB" id="A0A1I7H5V5"/>
<dbReference type="SMART" id="SM00858">
    <property type="entry name" value="SAF"/>
    <property type="match status" value="1"/>
</dbReference>
<reference evidence="3" key="1">
    <citation type="submission" date="2016-10" db="EMBL/GenBank/DDBJ databases">
        <authorList>
            <person name="Varghese N."/>
        </authorList>
    </citation>
    <scope>NUCLEOTIDE SEQUENCE [LARGE SCALE GENOMIC DNA]</scope>
    <source>
        <strain evidence="3">DSM 18820</strain>
    </source>
</reference>
<evidence type="ECO:0000313" key="3">
    <source>
        <dbReference type="Proteomes" id="UP000182491"/>
    </source>
</evidence>
<feature type="domain" description="AFP-like" evidence="1">
    <location>
        <begin position="286"/>
        <end position="342"/>
    </location>
</feature>
<dbReference type="NCBIfam" id="TIGR03569">
    <property type="entry name" value="NeuB_NnaB"/>
    <property type="match status" value="1"/>
</dbReference>
<dbReference type="STRING" id="388950.GCA_001611675_00631"/>
<dbReference type="InterPro" id="IPR036732">
    <property type="entry name" value="AFP_Neu5c_C_sf"/>
</dbReference>
<dbReference type="InterPro" id="IPR006190">
    <property type="entry name" value="SAF_AFP_Neu5Ac"/>
</dbReference>
<dbReference type="Gene3D" id="3.20.20.70">
    <property type="entry name" value="Aldolase class I"/>
    <property type="match status" value="1"/>
</dbReference>
<sequence length="342" mass="37718">MNKTVIIAEAGVNHNGDIQLAKQLIDVAADAGVDYVKFQTFKADKLVSKEAKQADYQLKNLGGNSIENSQYNMLKKLELTESMHVELLKYAKQKGVKFLSTGFDEDSIDFLEQLGIDLYKIPSGEITNFPYLQHIARKRKPIVISTGMATLGEIEEALSVLKGEGVDLDKVTVLHCNTDYPTKYEDVNLNAMLTIQQAFKVNIGYSDHTLGIEVPVAAVALGAKVIEKHFTLDRDLPGPDHKASLEPDELKAMVSAIRNIEKAINGDGRKEPTSSELKNKDLARKSLHVKVNLEVGDEIGLSDLEVKRPGSGISSMYIPRVVGRKVVKPLQAGEILDWSHIQ</sequence>
<dbReference type="Proteomes" id="UP000182491">
    <property type="component" value="Unassembled WGS sequence"/>
</dbReference>
<name>A0A1I7H5V5_9BACT</name>
<dbReference type="SUPFAM" id="SSF51569">
    <property type="entry name" value="Aldolase"/>
    <property type="match status" value="1"/>
</dbReference>
<dbReference type="OrthoDB" id="9814210at2"/>
<dbReference type="SUPFAM" id="SSF51269">
    <property type="entry name" value="AFP III-like domain"/>
    <property type="match status" value="1"/>
</dbReference>
<protein>
    <submittedName>
        <fullName evidence="2">N-acetylneuraminate synthase</fullName>
    </submittedName>
</protein>